<evidence type="ECO:0000313" key="7">
    <source>
        <dbReference type="EMBL" id="QSO49166.1"/>
    </source>
</evidence>
<sequence>MIEKGALWMARFTVFLLLLVESLWLGSSVYFSAFAANELFAQLSENAAAAAVGALFPTYFFLSALFGVLTAFLYYGTASQMSISRRPYKYGLTSAIVGAVFALINLLYMLPHIQQIERAMGPISSAPANMVHTFGMWHGISMLFDLMMMICALLVVITLAFALPLQKR</sequence>
<evidence type="ECO:0000313" key="8">
    <source>
        <dbReference type="Proteomes" id="UP000663505"/>
    </source>
</evidence>
<comment type="subcellular location">
    <subcellularLocation>
        <location evidence="1">Membrane</location>
    </subcellularLocation>
</comment>
<feature type="transmembrane region" description="Helical" evidence="5">
    <location>
        <begin position="140"/>
        <end position="163"/>
    </location>
</feature>
<dbReference type="GO" id="GO:0016020">
    <property type="term" value="C:membrane"/>
    <property type="evidence" value="ECO:0007669"/>
    <property type="project" value="UniProtKB-SubCell"/>
</dbReference>
<dbReference type="AlphaFoldDB" id="A0A9X7W1T1"/>
<organism evidence="7 8">
    <name type="scientific">Alicyclobacillus mengziensis</name>
    <dbReference type="NCBI Taxonomy" id="2931921"/>
    <lineage>
        <taxon>Bacteria</taxon>
        <taxon>Bacillati</taxon>
        <taxon>Bacillota</taxon>
        <taxon>Bacilli</taxon>
        <taxon>Bacillales</taxon>
        <taxon>Alicyclobacillaceae</taxon>
        <taxon>Alicyclobacillus</taxon>
    </lineage>
</organism>
<protein>
    <submittedName>
        <fullName evidence="7">DUF4149 domain-containing protein</fullName>
    </submittedName>
</protein>
<evidence type="ECO:0000256" key="2">
    <source>
        <dbReference type="ARBA" id="ARBA00022692"/>
    </source>
</evidence>
<keyword evidence="2 5" id="KW-0812">Transmembrane</keyword>
<feature type="domain" description="TMEM205-like" evidence="6">
    <location>
        <begin position="22"/>
        <end position="119"/>
    </location>
</feature>
<evidence type="ECO:0000259" key="6">
    <source>
        <dbReference type="Pfam" id="PF13664"/>
    </source>
</evidence>
<keyword evidence="4 5" id="KW-0472">Membrane</keyword>
<feature type="transmembrane region" description="Helical" evidence="5">
    <location>
        <begin position="48"/>
        <end position="76"/>
    </location>
</feature>
<name>A0A9X7W1T1_9BACL</name>
<keyword evidence="3 5" id="KW-1133">Transmembrane helix</keyword>
<dbReference type="RefSeq" id="WP_206658479.1">
    <property type="nucleotide sequence ID" value="NZ_CP071182.1"/>
</dbReference>
<dbReference type="EMBL" id="CP071182">
    <property type="protein sequence ID" value="QSO49166.1"/>
    <property type="molecule type" value="Genomic_DNA"/>
</dbReference>
<dbReference type="InterPro" id="IPR025423">
    <property type="entry name" value="TMEM205-like"/>
</dbReference>
<gene>
    <name evidence="7" type="ORF">JZ786_09710</name>
</gene>
<evidence type="ECO:0000256" key="4">
    <source>
        <dbReference type="ARBA" id="ARBA00023136"/>
    </source>
</evidence>
<feature type="transmembrane region" description="Helical" evidence="5">
    <location>
        <begin position="12"/>
        <end position="36"/>
    </location>
</feature>
<dbReference type="KEGG" id="afx:JZ786_09710"/>
<evidence type="ECO:0000256" key="1">
    <source>
        <dbReference type="ARBA" id="ARBA00004370"/>
    </source>
</evidence>
<feature type="transmembrane region" description="Helical" evidence="5">
    <location>
        <begin position="88"/>
        <end position="110"/>
    </location>
</feature>
<dbReference type="Proteomes" id="UP000663505">
    <property type="component" value="Chromosome"/>
</dbReference>
<keyword evidence="8" id="KW-1185">Reference proteome</keyword>
<evidence type="ECO:0000256" key="5">
    <source>
        <dbReference type="SAM" id="Phobius"/>
    </source>
</evidence>
<accession>A0A9X7W1T1</accession>
<evidence type="ECO:0000256" key="3">
    <source>
        <dbReference type="ARBA" id="ARBA00022989"/>
    </source>
</evidence>
<dbReference type="Pfam" id="PF13664">
    <property type="entry name" value="DUF4149"/>
    <property type="match status" value="1"/>
</dbReference>
<reference evidence="7 8" key="1">
    <citation type="submission" date="2021-02" db="EMBL/GenBank/DDBJ databases">
        <title>Alicyclobacillus curvatus sp. nov. and Alicyclobacillus mengziensis sp. nov., two acidophilic bacteria isolated from acid mine drainage.</title>
        <authorList>
            <person name="Huang Y."/>
        </authorList>
    </citation>
    <scope>NUCLEOTIDE SEQUENCE [LARGE SCALE GENOMIC DNA]</scope>
    <source>
        <strain evidence="7 8">S30H14</strain>
    </source>
</reference>
<proteinExistence type="predicted"/>